<dbReference type="GO" id="GO:0016702">
    <property type="term" value="F:oxidoreductase activity, acting on single donors with incorporation of molecular oxygen, incorporation of two atoms of oxygen"/>
    <property type="evidence" value="ECO:0007669"/>
    <property type="project" value="InterPro"/>
</dbReference>
<dbReference type="EMBL" id="SOSA01000087">
    <property type="protein sequence ID" value="THC97107.1"/>
    <property type="molecule type" value="Genomic_DNA"/>
</dbReference>
<evidence type="ECO:0000256" key="1">
    <source>
        <dbReference type="SAM" id="SignalP"/>
    </source>
</evidence>
<dbReference type="OrthoDB" id="121380at2759"/>
<dbReference type="GeneID" id="54332848"/>
<dbReference type="PANTHER" id="PTHR34315:SF1">
    <property type="entry name" value="INTRADIOL RING-CLEAVAGE DIOXYGENASES DOMAIN-CONTAINING PROTEIN-RELATED"/>
    <property type="match status" value="1"/>
</dbReference>
<evidence type="ECO:0000313" key="6">
    <source>
        <dbReference type="Proteomes" id="UP000324241"/>
    </source>
</evidence>
<sequence>MVRFGPTFVAGLAGLASIAAAHPGHDVKAEAAERAAFLKRAPLHSRGLSHCTEKLHARGHEASNVARRELTVEKLRHRRGLRPRALYPRARDFDATIPIPTSHHSSLDVDQTVDPAVLFGSNATCILGPDTTEGPYYVSGELIRKDVSEEQAGVPLYLDFQIIDTSTCDPLPNIYLDIWHCNATGVYSGVLARGNGDSNDVSLLDATFLRGIQKTDKTGVVQFESIFPGHYTGRTHHIHVLSHPGNSTTVNPNGTISGLFNPHASYVGQTFFDQDLIYKVEALDTYAANKQPLTTNDEDGILAGEAKVIDPFMQYVYLGDRIEDGLFAWISLGIDASRESNVRAGAYYTENGGVEDNLPGGGPPPA</sequence>
<keyword evidence="5" id="KW-1185">Reference proteome</keyword>
<feature type="chain" id="PRO_5033448748" description="Intradiol ring-cleavage dioxygenases domain-containing protein" evidence="1">
    <location>
        <begin position="22"/>
        <end position="366"/>
    </location>
</feature>
<dbReference type="Gene3D" id="2.60.130.10">
    <property type="entry name" value="Aromatic compound dioxygenase"/>
    <property type="match status" value="1"/>
</dbReference>
<dbReference type="STRING" id="1220188.A0A4S3JQH3"/>
<name>A0A4S3JQH3_9EURO</name>
<keyword evidence="1" id="KW-0732">Signal</keyword>
<dbReference type="InterPro" id="IPR015889">
    <property type="entry name" value="Intradiol_dOase_core"/>
</dbReference>
<reference evidence="3 6" key="2">
    <citation type="submission" date="2019-08" db="EMBL/GenBank/DDBJ databases">
        <title>The genome sequence of a newly discovered highly antifungal drug resistant Aspergillus species, Aspergillus tanneri NIH 1004.</title>
        <authorList>
            <person name="Mounaud S."/>
            <person name="Singh I."/>
            <person name="Joardar V."/>
            <person name="Pakala S."/>
            <person name="Pakala S."/>
            <person name="Venepally P."/>
            <person name="Chung J.K."/>
            <person name="Losada L."/>
            <person name="Nierman W.C."/>
        </authorList>
    </citation>
    <scope>NUCLEOTIDE SEQUENCE [LARGE SCALE GENOMIC DNA]</scope>
    <source>
        <strain evidence="3 6">NIH1004</strain>
    </source>
</reference>
<reference evidence="4 5" key="1">
    <citation type="submission" date="2019-03" db="EMBL/GenBank/DDBJ databases">
        <title>The genome sequence of a newly discovered highly antifungal drug resistant Aspergillus species, Aspergillus tanneri NIH 1004.</title>
        <authorList>
            <person name="Mounaud S."/>
            <person name="Singh I."/>
            <person name="Joardar V."/>
            <person name="Pakala S."/>
            <person name="Pakala S."/>
            <person name="Venepally P."/>
            <person name="Hoover J."/>
            <person name="Nierman W."/>
            <person name="Chung J."/>
            <person name="Losada L."/>
        </authorList>
    </citation>
    <scope>NUCLEOTIDE SEQUENCE [LARGE SCALE GENOMIC DNA]</scope>
    <source>
        <strain evidence="4 5">NIH1004</strain>
    </source>
</reference>
<organism evidence="4 5">
    <name type="scientific">Aspergillus tanneri</name>
    <dbReference type="NCBI Taxonomy" id="1220188"/>
    <lineage>
        <taxon>Eukaryota</taxon>
        <taxon>Fungi</taxon>
        <taxon>Dikarya</taxon>
        <taxon>Ascomycota</taxon>
        <taxon>Pezizomycotina</taxon>
        <taxon>Eurotiomycetes</taxon>
        <taxon>Eurotiomycetidae</taxon>
        <taxon>Eurotiales</taxon>
        <taxon>Aspergillaceae</taxon>
        <taxon>Aspergillus</taxon>
        <taxon>Aspergillus subgen. Circumdati</taxon>
    </lineage>
</organism>
<dbReference type="CDD" id="cd03457">
    <property type="entry name" value="intradiol_dioxygenase_like"/>
    <property type="match status" value="1"/>
</dbReference>
<evidence type="ECO:0000313" key="5">
    <source>
        <dbReference type="Proteomes" id="UP000308092"/>
    </source>
</evidence>
<dbReference type="VEuPathDB" id="FungiDB:EYZ11_003425"/>
<accession>A0A4S3JQH3</accession>
<feature type="domain" description="Intradiol ring-cleavage dioxygenases" evidence="2">
    <location>
        <begin position="133"/>
        <end position="235"/>
    </location>
</feature>
<dbReference type="Proteomes" id="UP000324241">
    <property type="component" value="Unassembled WGS sequence"/>
</dbReference>
<comment type="caution">
    <text evidence="4">The sequence shown here is derived from an EMBL/GenBank/DDBJ whole genome shotgun (WGS) entry which is preliminary data.</text>
</comment>
<evidence type="ECO:0000259" key="2">
    <source>
        <dbReference type="Pfam" id="PF00775"/>
    </source>
</evidence>
<evidence type="ECO:0000313" key="4">
    <source>
        <dbReference type="EMBL" id="THC97107.1"/>
    </source>
</evidence>
<dbReference type="Pfam" id="PF00775">
    <property type="entry name" value="Dioxygenase_C"/>
    <property type="match status" value="1"/>
</dbReference>
<dbReference type="AlphaFoldDB" id="A0A4S3JQH3"/>
<dbReference type="SUPFAM" id="SSF49482">
    <property type="entry name" value="Aromatic compound dioxygenase"/>
    <property type="match status" value="1"/>
</dbReference>
<dbReference type="InterPro" id="IPR000627">
    <property type="entry name" value="Intradiol_dOase_C"/>
</dbReference>
<dbReference type="EMBL" id="QUQM01000005">
    <property type="protein sequence ID" value="KAA8643377.1"/>
    <property type="molecule type" value="Genomic_DNA"/>
</dbReference>
<protein>
    <recommendedName>
        <fullName evidence="2">Intradiol ring-cleavage dioxygenases domain-containing protein</fullName>
    </recommendedName>
</protein>
<dbReference type="RefSeq" id="XP_033422739.1">
    <property type="nucleotide sequence ID" value="XM_033574721.1"/>
</dbReference>
<dbReference type="GO" id="GO:0008199">
    <property type="term" value="F:ferric iron binding"/>
    <property type="evidence" value="ECO:0007669"/>
    <property type="project" value="InterPro"/>
</dbReference>
<feature type="signal peptide" evidence="1">
    <location>
        <begin position="1"/>
        <end position="21"/>
    </location>
</feature>
<proteinExistence type="predicted"/>
<evidence type="ECO:0000313" key="3">
    <source>
        <dbReference type="EMBL" id="KAA8643377.1"/>
    </source>
</evidence>
<dbReference type="Proteomes" id="UP000308092">
    <property type="component" value="Unassembled WGS sequence"/>
</dbReference>
<gene>
    <name evidence="3" type="ORF">ATNIH1004_010146</name>
    <name evidence="4" type="ORF">EYZ11_003425</name>
</gene>
<dbReference type="PANTHER" id="PTHR34315">
    <property type="match status" value="1"/>
</dbReference>